<accession>A0AAD7KIT9</accession>
<organism evidence="1 2">
    <name type="scientific">Mycena metata</name>
    <dbReference type="NCBI Taxonomy" id="1033252"/>
    <lineage>
        <taxon>Eukaryota</taxon>
        <taxon>Fungi</taxon>
        <taxon>Dikarya</taxon>
        <taxon>Basidiomycota</taxon>
        <taxon>Agaricomycotina</taxon>
        <taxon>Agaricomycetes</taxon>
        <taxon>Agaricomycetidae</taxon>
        <taxon>Agaricales</taxon>
        <taxon>Marasmiineae</taxon>
        <taxon>Mycenaceae</taxon>
        <taxon>Mycena</taxon>
    </lineage>
</organism>
<comment type="caution">
    <text evidence="1">The sequence shown here is derived from an EMBL/GenBank/DDBJ whole genome shotgun (WGS) entry which is preliminary data.</text>
</comment>
<evidence type="ECO:0000313" key="2">
    <source>
        <dbReference type="Proteomes" id="UP001215598"/>
    </source>
</evidence>
<dbReference type="EMBL" id="JARKIB010000001">
    <property type="protein sequence ID" value="KAJ7785807.1"/>
    <property type="molecule type" value="Genomic_DNA"/>
</dbReference>
<keyword evidence="2" id="KW-1185">Reference proteome</keyword>
<gene>
    <name evidence="1" type="ORF">B0H16DRAFT_6032</name>
</gene>
<evidence type="ECO:0000313" key="1">
    <source>
        <dbReference type="EMBL" id="KAJ7785807.1"/>
    </source>
</evidence>
<name>A0AAD7KIT9_9AGAR</name>
<reference evidence="1" key="1">
    <citation type="submission" date="2023-03" db="EMBL/GenBank/DDBJ databases">
        <title>Massive genome expansion in bonnet fungi (Mycena s.s.) driven by repeated elements and novel gene families across ecological guilds.</title>
        <authorList>
            <consortium name="Lawrence Berkeley National Laboratory"/>
            <person name="Harder C.B."/>
            <person name="Miyauchi S."/>
            <person name="Viragh M."/>
            <person name="Kuo A."/>
            <person name="Thoen E."/>
            <person name="Andreopoulos B."/>
            <person name="Lu D."/>
            <person name="Skrede I."/>
            <person name="Drula E."/>
            <person name="Henrissat B."/>
            <person name="Morin E."/>
            <person name="Kohler A."/>
            <person name="Barry K."/>
            <person name="LaButti K."/>
            <person name="Morin E."/>
            <person name="Salamov A."/>
            <person name="Lipzen A."/>
            <person name="Mereny Z."/>
            <person name="Hegedus B."/>
            <person name="Baldrian P."/>
            <person name="Stursova M."/>
            <person name="Weitz H."/>
            <person name="Taylor A."/>
            <person name="Grigoriev I.V."/>
            <person name="Nagy L.G."/>
            <person name="Martin F."/>
            <person name="Kauserud H."/>
        </authorList>
    </citation>
    <scope>NUCLEOTIDE SEQUENCE</scope>
    <source>
        <strain evidence="1">CBHHK182m</strain>
    </source>
</reference>
<proteinExistence type="predicted"/>
<dbReference type="Proteomes" id="UP001215598">
    <property type="component" value="Unassembled WGS sequence"/>
</dbReference>
<dbReference type="AlphaFoldDB" id="A0AAD7KIT9"/>
<sequence>MATSLPPFSIFLQPGTDESNIASRVDVTANSRYAPLAAAFSAVSHHLATTPLAVTIFLRLVITVWAQNDGAHDAFGPDPPTKDNIVQALITDLPDLVIFDIPDEGQSPDTYIRWGRVKRGISAISQRNEIYVHSELVDAFLAPNGSDTSLFHHVILLVTLSHETSHIIFKKLFTAAFDPPVQATPGDGGALGESDLNFENRFLGFVPTAILPPQGLNAQRLWNISSIVAETGSDTYSLSISKLQELVASFYNNGSFTFDSGTAPLANVPHGSVRYRSACQPVINPAITLLPRIGDWDRY</sequence>
<protein>
    <submittedName>
        <fullName evidence="1">Uncharacterized protein</fullName>
    </submittedName>
</protein>